<protein>
    <submittedName>
        <fullName evidence="1">Uncharacterized protein</fullName>
    </submittedName>
</protein>
<organism evidence="1 2">
    <name type="scientific">Paragonimus skrjabini miyazakii</name>
    <dbReference type="NCBI Taxonomy" id="59628"/>
    <lineage>
        <taxon>Eukaryota</taxon>
        <taxon>Metazoa</taxon>
        <taxon>Spiralia</taxon>
        <taxon>Lophotrochozoa</taxon>
        <taxon>Platyhelminthes</taxon>
        <taxon>Trematoda</taxon>
        <taxon>Digenea</taxon>
        <taxon>Plagiorchiida</taxon>
        <taxon>Troglotremata</taxon>
        <taxon>Troglotrematidae</taxon>
        <taxon>Paragonimus</taxon>
    </lineage>
</organism>
<dbReference type="Proteomes" id="UP000822476">
    <property type="component" value="Unassembled WGS sequence"/>
</dbReference>
<name>A0A8S9YLZ1_9TREM</name>
<evidence type="ECO:0000313" key="2">
    <source>
        <dbReference type="Proteomes" id="UP000822476"/>
    </source>
</evidence>
<dbReference type="OrthoDB" id="6127549at2759"/>
<dbReference type="InterPro" id="IPR008042">
    <property type="entry name" value="Retrotrans_Pao"/>
</dbReference>
<reference evidence="1" key="1">
    <citation type="submission" date="2019-07" db="EMBL/GenBank/DDBJ databases">
        <title>Annotation for the trematode Paragonimus miyazaki's.</title>
        <authorList>
            <person name="Choi Y.-J."/>
        </authorList>
    </citation>
    <scope>NUCLEOTIDE SEQUENCE</scope>
    <source>
        <strain evidence="1">Japan</strain>
    </source>
</reference>
<sequence length="87" mass="9764">MEVQKALGVVWDSPCDNIRGWQGQATWRTILSYVSSLFDPPGLFAQVLLTAKRPLQELCGEKANWEEELASKKTCLGELATWPGWVN</sequence>
<dbReference type="PANTHER" id="PTHR47331">
    <property type="entry name" value="PHD-TYPE DOMAIN-CONTAINING PROTEIN"/>
    <property type="match status" value="1"/>
</dbReference>
<proteinExistence type="predicted"/>
<dbReference type="AlphaFoldDB" id="A0A8S9YLZ1"/>
<dbReference type="Pfam" id="PF05380">
    <property type="entry name" value="Peptidase_A17"/>
    <property type="match status" value="1"/>
</dbReference>
<comment type="caution">
    <text evidence="1">The sequence shown here is derived from an EMBL/GenBank/DDBJ whole genome shotgun (WGS) entry which is preliminary data.</text>
</comment>
<accession>A0A8S9YLZ1</accession>
<evidence type="ECO:0000313" key="1">
    <source>
        <dbReference type="EMBL" id="KAF7251431.1"/>
    </source>
</evidence>
<keyword evidence="2" id="KW-1185">Reference proteome</keyword>
<dbReference type="EMBL" id="JTDE01005023">
    <property type="protein sequence ID" value="KAF7251431.1"/>
    <property type="molecule type" value="Genomic_DNA"/>
</dbReference>
<gene>
    <name evidence="1" type="ORF">EG68_09157</name>
</gene>